<organism evidence="1">
    <name type="scientific">Albugo laibachii Nc14</name>
    <dbReference type="NCBI Taxonomy" id="890382"/>
    <lineage>
        <taxon>Eukaryota</taxon>
        <taxon>Sar</taxon>
        <taxon>Stramenopiles</taxon>
        <taxon>Oomycota</taxon>
        <taxon>Peronosporomycetes</taxon>
        <taxon>Albuginales</taxon>
        <taxon>Albuginaceae</taxon>
        <taxon>Albugo</taxon>
    </lineage>
</organism>
<dbReference type="EMBL" id="FR824055">
    <property type="protein sequence ID" value="CCA15261.1"/>
    <property type="molecule type" value="Genomic_DNA"/>
</dbReference>
<protein>
    <submittedName>
        <fullName evidence="1">AlNc14C10G1225 protein</fullName>
    </submittedName>
</protein>
<dbReference type="HOGENOM" id="CLU_1285320_0_0_1"/>
<name>F0W2H5_9STRA</name>
<dbReference type="AlphaFoldDB" id="F0W2H5"/>
<proteinExistence type="predicted"/>
<gene>
    <name evidence="1" type="primary">AlNc14C10G1225</name>
    <name evidence="1" type="ORF">ALNC14_014040</name>
</gene>
<evidence type="ECO:0000313" key="1">
    <source>
        <dbReference type="EMBL" id="CCA15261.1"/>
    </source>
</evidence>
<accession>F0W2H5</accession>
<reference evidence="1" key="1">
    <citation type="journal article" date="2011" name="PLoS Biol.">
        <title>Gene gain and loss during evolution of obligate parasitism in the white rust pathogen of Arabidopsis thaliana.</title>
        <authorList>
            <person name="Kemen E."/>
            <person name="Gardiner A."/>
            <person name="Schultz-Larsen T."/>
            <person name="Kemen A.C."/>
            <person name="Balmuth A.L."/>
            <person name="Robert-Seilaniantz A."/>
            <person name="Bailey K."/>
            <person name="Holub E."/>
            <person name="Studholme D.J."/>
            <person name="Maclean D."/>
            <person name="Jones J.D."/>
        </authorList>
    </citation>
    <scope>NUCLEOTIDE SEQUENCE</scope>
</reference>
<sequence length="255" mass="28879">MNRKRKQGNRLRFRSNFRYLYKEPNSSSRFMKSLLYQYLNGSPLYEVVDGMTELLHHKRDSTSPLASGKYRNTIRLLSIGVLTCKLIVVNSHRLDIFHVLRCHGDLFVGQVHVTPLCLIVLSNDRTNLGPRLPCFSSRIAVHRTRTPKHHDVGNGGFSPVNITSGEARFWLELLGLRFMIYAALLGSTTILRSHLQSGSGDRVVVSLQEYPTNIINFMRVKNEAACFGVSELASLSLLDTTLGEIDSDNEFVKHF</sequence>
<reference evidence="1" key="2">
    <citation type="submission" date="2011-02" db="EMBL/GenBank/DDBJ databases">
        <authorList>
            <person name="MacLean D."/>
        </authorList>
    </citation>
    <scope>NUCLEOTIDE SEQUENCE</scope>
</reference>